<comment type="catalytic activity">
    <reaction evidence="8">
        <text>H2O(in) = H2O(out)</text>
        <dbReference type="Rhea" id="RHEA:29667"/>
        <dbReference type="ChEBI" id="CHEBI:15377"/>
    </reaction>
</comment>
<keyword evidence="5" id="KW-0677">Repeat</keyword>
<dbReference type="InterPro" id="IPR000425">
    <property type="entry name" value="MIP"/>
</dbReference>
<dbReference type="PANTHER" id="PTHR43829:SF9">
    <property type="entry name" value="AQUAPORIN-9"/>
    <property type="match status" value="1"/>
</dbReference>
<accession>A0ABP1DXJ7</accession>
<dbReference type="SUPFAM" id="SSF81338">
    <property type="entry name" value="Aquaporin-like"/>
    <property type="match status" value="1"/>
</dbReference>
<evidence type="ECO:0000313" key="13">
    <source>
        <dbReference type="Proteomes" id="UP001497453"/>
    </source>
</evidence>
<proteinExistence type="inferred from homology"/>
<evidence type="ECO:0000256" key="11">
    <source>
        <dbReference type="SAM" id="Phobius"/>
    </source>
</evidence>
<evidence type="ECO:0000256" key="2">
    <source>
        <dbReference type="ARBA" id="ARBA00006175"/>
    </source>
</evidence>
<feature type="transmembrane region" description="Helical" evidence="11">
    <location>
        <begin position="153"/>
        <end position="173"/>
    </location>
</feature>
<comment type="similarity">
    <text evidence="2 9">Belongs to the MIP/aquaporin (TC 1.A.8) family.</text>
</comment>
<dbReference type="PROSITE" id="PS00221">
    <property type="entry name" value="MIP"/>
    <property type="match status" value="1"/>
</dbReference>
<keyword evidence="4 9" id="KW-0812">Transmembrane</keyword>
<dbReference type="InterPro" id="IPR022357">
    <property type="entry name" value="MIP_CS"/>
</dbReference>
<evidence type="ECO:0000256" key="4">
    <source>
        <dbReference type="ARBA" id="ARBA00022692"/>
    </source>
</evidence>
<dbReference type="InterPro" id="IPR050363">
    <property type="entry name" value="MIP/Aquaporin"/>
</dbReference>
<evidence type="ECO:0000256" key="6">
    <source>
        <dbReference type="ARBA" id="ARBA00022989"/>
    </source>
</evidence>
<dbReference type="Proteomes" id="UP001497453">
    <property type="component" value="Chromosome 7"/>
</dbReference>
<feature type="region of interest" description="Disordered" evidence="10">
    <location>
        <begin position="1"/>
        <end position="46"/>
    </location>
</feature>
<dbReference type="Gene3D" id="1.20.1080.10">
    <property type="entry name" value="Glycerol uptake facilitator protein"/>
    <property type="match status" value="1"/>
</dbReference>
<evidence type="ECO:0000256" key="10">
    <source>
        <dbReference type="SAM" id="MobiDB-lite"/>
    </source>
</evidence>
<feature type="compositionally biased region" description="Polar residues" evidence="10">
    <location>
        <begin position="1"/>
        <end position="11"/>
    </location>
</feature>
<evidence type="ECO:0000256" key="8">
    <source>
        <dbReference type="ARBA" id="ARBA00034651"/>
    </source>
</evidence>
<feature type="region of interest" description="Disordered" evidence="10">
    <location>
        <begin position="332"/>
        <end position="352"/>
    </location>
</feature>
<evidence type="ECO:0008006" key="14">
    <source>
        <dbReference type="Google" id="ProtNLM"/>
    </source>
</evidence>
<protein>
    <recommendedName>
        <fullName evidence="14">Aquaporin</fullName>
    </recommendedName>
</protein>
<organism evidence="12 13">
    <name type="scientific">Somion occarium</name>
    <dbReference type="NCBI Taxonomy" id="3059160"/>
    <lineage>
        <taxon>Eukaryota</taxon>
        <taxon>Fungi</taxon>
        <taxon>Dikarya</taxon>
        <taxon>Basidiomycota</taxon>
        <taxon>Agaricomycotina</taxon>
        <taxon>Agaricomycetes</taxon>
        <taxon>Polyporales</taxon>
        <taxon>Cerrenaceae</taxon>
        <taxon>Somion</taxon>
    </lineage>
</organism>
<feature type="transmembrane region" description="Helical" evidence="11">
    <location>
        <begin position="238"/>
        <end position="262"/>
    </location>
</feature>
<dbReference type="CDD" id="cd00333">
    <property type="entry name" value="MIP"/>
    <property type="match status" value="1"/>
</dbReference>
<evidence type="ECO:0000256" key="7">
    <source>
        <dbReference type="ARBA" id="ARBA00023136"/>
    </source>
</evidence>
<dbReference type="Pfam" id="PF00230">
    <property type="entry name" value="MIP"/>
    <property type="match status" value="1"/>
</dbReference>
<sequence length="352" mass="38176">MSFAGSSTPDSIHSRKQPHDDHERKGSVEHISELQSEVHDVDDSNESMEHYTRYPNRWSKVREWIREPAAEFFGVMILIIFGNGVDCQTVLGSNANVAATPKGDYLSLSFGWAVGTALGVWVSSGISGGHINPAVTIAFACCRDFPWRKVPAYVFAQVMGGLCGAGIIYANYIHAIDIVEGGRNIRTVPGTAGLFSTYALDYMTSVSCFFDEFIGTVVLLLVVCAVTDARNGPPPAGLVPLVLFIAVLGIGAALGMQTGYAINPARDLGPRLLTSMVGYGKEVYTFRNHYWLWCPVIAPILGAIVGTFIYDLLFFTGSESILNKPNKKARMARHRAAPAERQKPIAGTDSPV</sequence>
<feature type="compositionally biased region" description="Basic and acidic residues" evidence="10">
    <location>
        <begin position="17"/>
        <end position="46"/>
    </location>
</feature>
<keyword evidence="7 11" id="KW-0472">Membrane</keyword>
<evidence type="ECO:0000256" key="1">
    <source>
        <dbReference type="ARBA" id="ARBA00004141"/>
    </source>
</evidence>
<name>A0ABP1DXJ7_9APHY</name>
<evidence type="ECO:0000256" key="9">
    <source>
        <dbReference type="RuleBase" id="RU000477"/>
    </source>
</evidence>
<keyword evidence="6 11" id="KW-1133">Transmembrane helix</keyword>
<evidence type="ECO:0000256" key="3">
    <source>
        <dbReference type="ARBA" id="ARBA00022448"/>
    </source>
</evidence>
<feature type="transmembrane region" description="Helical" evidence="11">
    <location>
        <begin position="290"/>
        <end position="315"/>
    </location>
</feature>
<gene>
    <name evidence="12" type="ORF">GFSPODELE1_LOCUS8810</name>
</gene>
<dbReference type="EMBL" id="OZ037950">
    <property type="protein sequence ID" value="CAL1712410.1"/>
    <property type="molecule type" value="Genomic_DNA"/>
</dbReference>
<dbReference type="PRINTS" id="PR00783">
    <property type="entry name" value="MINTRINSICP"/>
</dbReference>
<keyword evidence="3 9" id="KW-0813">Transport</keyword>
<evidence type="ECO:0000313" key="12">
    <source>
        <dbReference type="EMBL" id="CAL1712410.1"/>
    </source>
</evidence>
<dbReference type="InterPro" id="IPR023271">
    <property type="entry name" value="Aquaporin-like"/>
</dbReference>
<evidence type="ECO:0000256" key="5">
    <source>
        <dbReference type="ARBA" id="ARBA00022737"/>
    </source>
</evidence>
<dbReference type="PANTHER" id="PTHR43829">
    <property type="entry name" value="AQUAPORIN OR AQUAGLYCEROPORIN RELATED"/>
    <property type="match status" value="1"/>
</dbReference>
<keyword evidence="13" id="KW-1185">Reference proteome</keyword>
<dbReference type="NCBIfam" id="TIGR00861">
    <property type="entry name" value="MIP"/>
    <property type="match status" value="1"/>
</dbReference>
<feature type="transmembrane region" description="Helical" evidence="11">
    <location>
        <begin position="202"/>
        <end position="226"/>
    </location>
</feature>
<reference evidence="13" key="1">
    <citation type="submission" date="2024-04" db="EMBL/GenBank/DDBJ databases">
        <authorList>
            <person name="Shaw F."/>
            <person name="Minotto A."/>
        </authorList>
    </citation>
    <scope>NUCLEOTIDE SEQUENCE [LARGE SCALE GENOMIC DNA]</scope>
</reference>
<comment type="subcellular location">
    <subcellularLocation>
        <location evidence="1">Membrane</location>
        <topology evidence="1">Multi-pass membrane protein</topology>
    </subcellularLocation>
</comment>